<proteinExistence type="predicted"/>
<evidence type="ECO:0000313" key="3">
    <source>
        <dbReference type="Proteomes" id="UP000608522"/>
    </source>
</evidence>
<gene>
    <name evidence="2" type="ORF">Sspor_00820</name>
</gene>
<dbReference type="Proteomes" id="UP000608522">
    <property type="component" value="Unassembled WGS sequence"/>
</dbReference>
<evidence type="ECO:0000256" key="1">
    <source>
        <dbReference type="SAM" id="MobiDB-lite"/>
    </source>
</evidence>
<protein>
    <submittedName>
        <fullName evidence="2">Uncharacterized protein</fullName>
    </submittedName>
</protein>
<evidence type="ECO:0000313" key="2">
    <source>
        <dbReference type="EMBL" id="GHI74521.1"/>
    </source>
</evidence>
<feature type="region of interest" description="Disordered" evidence="1">
    <location>
        <begin position="1"/>
        <end position="25"/>
    </location>
</feature>
<sequence>MDMSHRNRAVQRGARKIRDRQDDTGYTEARAAVLEGWNLSRIHPGPAVLDGKLWSRWGRWIFETPDWRQWRFRTGCGHVQSAGDVPPDAGSGPELAVTQCLLHCSGADPALCPPVGTQGSKYYRVGWWNGHTRVLPFAYDSEYVLVGPLTDADDGIVSVPGITDVVDPAVKVLNL</sequence>
<feature type="compositionally biased region" description="Basic residues" evidence="1">
    <location>
        <begin position="1"/>
        <end position="18"/>
    </location>
</feature>
<dbReference type="EMBL" id="BNED01000002">
    <property type="protein sequence ID" value="GHI74521.1"/>
    <property type="molecule type" value="Genomic_DNA"/>
</dbReference>
<reference evidence="3" key="1">
    <citation type="submission" date="2023-07" db="EMBL/GenBank/DDBJ databases">
        <title>Whole genome shotgun sequence of Streptomyces spororaveus NBRC 15456.</title>
        <authorList>
            <person name="Komaki H."/>
            <person name="Tamura T."/>
        </authorList>
    </citation>
    <scope>NUCLEOTIDE SEQUENCE [LARGE SCALE GENOMIC DNA]</scope>
    <source>
        <strain evidence="3">NBRC 15456</strain>
    </source>
</reference>
<accession>A0ABQ3T2A8</accession>
<organism evidence="2 3">
    <name type="scientific">Streptomyces spororaveus</name>
    <dbReference type="NCBI Taxonomy" id="284039"/>
    <lineage>
        <taxon>Bacteria</taxon>
        <taxon>Bacillati</taxon>
        <taxon>Actinomycetota</taxon>
        <taxon>Actinomycetes</taxon>
        <taxon>Kitasatosporales</taxon>
        <taxon>Streptomycetaceae</taxon>
        <taxon>Streptomyces</taxon>
    </lineage>
</organism>
<keyword evidence="3" id="KW-1185">Reference proteome</keyword>
<name>A0ABQ3T2A8_9ACTN</name>
<comment type="caution">
    <text evidence="2">The sequence shown here is derived from an EMBL/GenBank/DDBJ whole genome shotgun (WGS) entry which is preliminary data.</text>
</comment>